<dbReference type="Pfam" id="PF18107">
    <property type="entry name" value="HTH_ABP1_N"/>
    <property type="match status" value="1"/>
</dbReference>
<dbReference type="OrthoDB" id="125347at2759"/>
<evidence type="ECO:0000313" key="4">
    <source>
        <dbReference type="EMBL" id="KAG0326905.1"/>
    </source>
</evidence>
<evidence type="ECO:0000256" key="2">
    <source>
        <dbReference type="SAM" id="MobiDB-lite"/>
    </source>
</evidence>
<feature type="region of interest" description="Disordered" evidence="2">
    <location>
        <begin position="344"/>
        <end position="376"/>
    </location>
</feature>
<sequence>MSTSDTRMTKGITHEQRYYLCLKKEECPGMKQAELAAWFKDKYSFPISQPAISHSLKRSAEILARGLSTPGIESSRVRKRPVRHPELELAIYRWVKAQQQPQQQPQQRGPHQLSESDIDSDHMSASGLSTAVAEEITGPALVRQAKRIAQEMDIRDTVFCPGWLSRFKARYGIKSNRKPSRSLVKGLTTAGSITITNVSTLCSASDPGSPVSGSEDSVMTARDKCGVSTGDIQPLIAVPKGIDGSHSSLQEQPQPPDTLASINVREAAVQQQGLMPPADKQTGNPPRGQQHESLCHTLHHEKQALQLHQRHPCHSTPPSLPSSPLSSCSSGAISMEFSQSVPIVSSASPSPNTLNNCHRQSSSPSPSSPLSNSQVHARASATIALGDDVTDSTFGNKVQSLHDVQRILGQLRQYVGSNLQDPTSALRSLEALERELKSTRT</sequence>
<dbReference type="Proteomes" id="UP000738325">
    <property type="component" value="Unassembled WGS sequence"/>
</dbReference>
<dbReference type="SUPFAM" id="SSF46689">
    <property type="entry name" value="Homeodomain-like"/>
    <property type="match status" value="1"/>
</dbReference>
<name>A0A9P6UZ65_9FUNG</name>
<feature type="region of interest" description="Disordered" evidence="2">
    <location>
        <begin position="238"/>
        <end position="257"/>
    </location>
</feature>
<dbReference type="InterPro" id="IPR009057">
    <property type="entry name" value="Homeodomain-like_sf"/>
</dbReference>
<evidence type="ECO:0000313" key="5">
    <source>
        <dbReference type="Proteomes" id="UP000738325"/>
    </source>
</evidence>
<feature type="compositionally biased region" description="Low complexity" evidence="2">
    <location>
        <begin position="98"/>
        <end position="107"/>
    </location>
</feature>
<evidence type="ECO:0000259" key="3">
    <source>
        <dbReference type="PROSITE" id="PS51253"/>
    </source>
</evidence>
<feature type="compositionally biased region" description="Low complexity" evidence="2">
    <location>
        <begin position="314"/>
        <end position="329"/>
    </location>
</feature>
<dbReference type="InterPro" id="IPR006600">
    <property type="entry name" value="HTH_CenpB_DNA-bd_dom"/>
</dbReference>
<gene>
    <name evidence="4" type="ORF">BGZ99_008814</name>
</gene>
<feature type="region of interest" description="Disordered" evidence="2">
    <location>
        <begin position="305"/>
        <end position="329"/>
    </location>
</feature>
<evidence type="ECO:0000256" key="1">
    <source>
        <dbReference type="ARBA" id="ARBA00023125"/>
    </source>
</evidence>
<dbReference type="SMART" id="SM00674">
    <property type="entry name" value="CENPB"/>
    <property type="match status" value="1"/>
</dbReference>
<protein>
    <recommendedName>
        <fullName evidence="3">HTH CENPB-type domain-containing protein</fullName>
    </recommendedName>
</protein>
<feature type="region of interest" description="Disordered" evidence="2">
    <location>
        <begin position="98"/>
        <end position="127"/>
    </location>
</feature>
<organism evidence="4 5">
    <name type="scientific">Dissophora globulifera</name>
    <dbReference type="NCBI Taxonomy" id="979702"/>
    <lineage>
        <taxon>Eukaryota</taxon>
        <taxon>Fungi</taxon>
        <taxon>Fungi incertae sedis</taxon>
        <taxon>Mucoromycota</taxon>
        <taxon>Mortierellomycotina</taxon>
        <taxon>Mortierellomycetes</taxon>
        <taxon>Mortierellales</taxon>
        <taxon>Mortierellaceae</taxon>
        <taxon>Dissophora</taxon>
    </lineage>
</organism>
<dbReference type="PROSITE" id="PS51253">
    <property type="entry name" value="HTH_CENPB"/>
    <property type="match status" value="1"/>
</dbReference>
<keyword evidence="5" id="KW-1185">Reference proteome</keyword>
<reference evidence="4" key="1">
    <citation type="journal article" date="2020" name="Fungal Divers.">
        <title>Resolving the Mortierellaceae phylogeny through synthesis of multi-gene phylogenetics and phylogenomics.</title>
        <authorList>
            <person name="Vandepol N."/>
            <person name="Liber J."/>
            <person name="Desiro A."/>
            <person name="Na H."/>
            <person name="Kennedy M."/>
            <person name="Barry K."/>
            <person name="Grigoriev I.V."/>
            <person name="Miller A.N."/>
            <person name="O'Donnell K."/>
            <person name="Stajich J.E."/>
            <person name="Bonito G."/>
        </authorList>
    </citation>
    <scope>NUCLEOTIDE SEQUENCE</scope>
    <source>
        <strain evidence="4">REB-010B</strain>
    </source>
</reference>
<accession>A0A9P6UZ65</accession>
<dbReference type="AlphaFoldDB" id="A0A9P6UZ65"/>
<feature type="domain" description="HTH CENPB-type" evidence="3">
    <location>
        <begin position="106"/>
        <end position="177"/>
    </location>
</feature>
<dbReference type="GO" id="GO:0003677">
    <property type="term" value="F:DNA binding"/>
    <property type="evidence" value="ECO:0007669"/>
    <property type="project" value="UniProtKB-KW"/>
</dbReference>
<keyword evidence="1" id="KW-0238">DNA-binding</keyword>
<dbReference type="Gene3D" id="1.10.10.60">
    <property type="entry name" value="Homeodomain-like"/>
    <property type="match status" value="2"/>
</dbReference>
<proteinExistence type="predicted"/>
<dbReference type="EMBL" id="JAAAIP010000070">
    <property type="protein sequence ID" value="KAG0326905.1"/>
    <property type="molecule type" value="Genomic_DNA"/>
</dbReference>
<comment type="caution">
    <text evidence="4">The sequence shown here is derived from an EMBL/GenBank/DDBJ whole genome shotgun (WGS) entry which is preliminary data.</text>
</comment>
<feature type="compositionally biased region" description="Low complexity" evidence="2">
    <location>
        <begin position="361"/>
        <end position="373"/>
    </location>
</feature>
<dbReference type="Pfam" id="PF03221">
    <property type="entry name" value="HTH_Tnp_Tc5"/>
    <property type="match status" value="1"/>
</dbReference>
<dbReference type="InterPro" id="IPR041188">
    <property type="entry name" value="HTH_ABP1_N"/>
</dbReference>